<protein>
    <submittedName>
        <fullName evidence="1">Uncharacterized protein</fullName>
    </submittedName>
</protein>
<name>A0A8J4DQM9_9ACTN</name>
<keyword evidence="2" id="KW-1185">Reference proteome</keyword>
<sequence length="174" mass="18604">MIVWVNGAFGAGKSTTAELLLKALPDGHLYDPEYIGYVLMRFVPGQVDDFQDLPLWRELTVHTLGGLAESYGGTWVVPMTLVDAGYRAAILGGLRGRGLAVRQFVLTLPADDLHARIDGDDATTGDARVWRHDHVASAAALDGLAGTEPATWRIDATAAPEQVVAAILEHCGKS</sequence>
<dbReference type="Pfam" id="PF13671">
    <property type="entry name" value="AAA_33"/>
    <property type="match status" value="1"/>
</dbReference>
<proteinExistence type="predicted"/>
<evidence type="ECO:0000313" key="1">
    <source>
        <dbReference type="EMBL" id="GIJ45522.1"/>
    </source>
</evidence>
<dbReference type="InterPro" id="IPR027417">
    <property type="entry name" value="P-loop_NTPase"/>
</dbReference>
<dbReference type="Proteomes" id="UP000619260">
    <property type="component" value="Unassembled WGS sequence"/>
</dbReference>
<accession>A0A8J4DQM9</accession>
<comment type="caution">
    <text evidence="1">The sequence shown here is derived from an EMBL/GenBank/DDBJ whole genome shotgun (WGS) entry which is preliminary data.</text>
</comment>
<dbReference type="EMBL" id="BOPF01000007">
    <property type="protein sequence ID" value="GIJ45522.1"/>
    <property type="molecule type" value="Genomic_DNA"/>
</dbReference>
<gene>
    <name evidence="1" type="ORF">Val02_24080</name>
</gene>
<reference evidence="1" key="1">
    <citation type="submission" date="2021-01" db="EMBL/GenBank/DDBJ databases">
        <title>Whole genome shotgun sequence of Virgisporangium aliadipatigenens NBRC 105644.</title>
        <authorList>
            <person name="Komaki H."/>
            <person name="Tamura T."/>
        </authorList>
    </citation>
    <scope>NUCLEOTIDE SEQUENCE</scope>
    <source>
        <strain evidence="1">NBRC 105644</strain>
    </source>
</reference>
<organism evidence="1 2">
    <name type="scientific">Virgisporangium aliadipatigenens</name>
    <dbReference type="NCBI Taxonomy" id="741659"/>
    <lineage>
        <taxon>Bacteria</taxon>
        <taxon>Bacillati</taxon>
        <taxon>Actinomycetota</taxon>
        <taxon>Actinomycetes</taxon>
        <taxon>Micromonosporales</taxon>
        <taxon>Micromonosporaceae</taxon>
        <taxon>Virgisporangium</taxon>
    </lineage>
</organism>
<dbReference type="RefSeq" id="WP_203899054.1">
    <property type="nucleotide sequence ID" value="NZ_BOPF01000007.1"/>
</dbReference>
<dbReference type="Gene3D" id="3.40.50.300">
    <property type="entry name" value="P-loop containing nucleotide triphosphate hydrolases"/>
    <property type="match status" value="1"/>
</dbReference>
<dbReference type="SUPFAM" id="SSF52540">
    <property type="entry name" value="P-loop containing nucleoside triphosphate hydrolases"/>
    <property type="match status" value="1"/>
</dbReference>
<dbReference type="AlphaFoldDB" id="A0A8J4DQM9"/>
<evidence type="ECO:0000313" key="2">
    <source>
        <dbReference type="Proteomes" id="UP000619260"/>
    </source>
</evidence>